<feature type="transmembrane region" description="Helical" evidence="1">
    <location>
        <begin position="157"/>
        <end position="176"/>
    </location>
</feature>
<feature type="transmembrane region" description="Helical" evidence="1">
    <location>
        <begin position="119"/>
        <end position="137"/>
    </location>
</feature>
<keyword evidence="1" id="KW-0812">Transmembrane</keyword>
<organism evidence="2 3">
    <name type="scientific">Candidatus Gottesmanbacteria bacterium RIFCSPLOWO2_01_FULL_39_12b</name>
    <dbReference type="NCBI Taxonomy" id="1798388"/>
    <lineage>
        <taxon>Bacteria</taxon>
        <taxon>Candidatus Gottesmaniibacteriota</taxon>
    </lineage>
</organism>
<proteinExistence type="predicted"/>
<accession>A0A1F6AQY2</accession>
<evidence type="ECO:0000256" key="1">
    <source>
        <dbReference type="SAM" id="Phobius"/>
    </source>
</evidence>
<reference evidence="2 3" key="1">
    <citation type="journal article" date="2016" name="Nat. Commun.">
        <title>Thousands of microbial genomes shed light on interconnected biogeochemical processes in an aquifer system.</title>
        <authorList>
            <person name="Anantharaman K."/>
            <person name="Brown C.T."/>
            <person name="Hug L.A."/>
            <person name="Sharon I."/>
            <person name="Castelle C.J."/>
            <person name="Probst A.J."/>
            <person name="Thomas B.C."/>
            <person name="Singh A."/>
            <person name="Wilkins M.J."/>
            <person name="Karaoz U."/>
            <person name="Brodie E.L."/>
            <person name="Williams K.H."/>
            <person name="Hubbard S.S."/>
            <person name="Banfield J.F."/>
        </authorList>
    </citation>
    <scope>NUCLEOTIDE SEQUENCE [LARGE SCALE GENOMIC DNA]</scope>
</reference>
<name>A0A1F6AQY2_9BACT</name>
<dbReference type="AlphaFoldDB" id="A0A1F6AQY2"/>
<evidence type="ECO:0000313" key="2">
    <source>
        <dbReference type="EMBL" id="OGG27100.1"/>
    </source>
</evidence>
<keyword evidence="1" id="KW-1133">Transmembrane helix</keyword>
<gene>
    <name evidence="2" type="ORF">A2960_03095</name>
</gene>
<dbReference type="Proteomes" id="UP000176609">
    <property type="component" value="Unassembled WGS sequence"/>
</dbReference>
<comment type="caution">
    <text evidence="2">The sequence shown here is derived from an EMBL/GenBank/DDBJ whole genome shotgun (WGS) entry which is preliminary data.</text>
</comment>
<keyword evidence="1" id="KW-0472">Membrane</keyword>
<feature type="transmembrane region" description="Helical" evidence="1">
    <location>
        <begin position="80"/>
        <end position="104"/>
    </location>
</feature>
<protein>
    <submittedName>
        <fullName evidence="2">Uncharacterized protein</fullName>
    </submittedName>
</protein>
<sequence>MGERLLQPSKPAAVRLRENVRTTAESLADGFAQQKRSVGVRVGHTIFASALSLTDAYVHIRPNLDQFNYFPNRHRLPDMISSHAGNGILSIFPIAISGAVAAALEPKDKKMKNSSQARLIRAIPYIITTAVLVTNTISEWDYFKSWGQDLETRGDLITGLLAIVSATIICEMSYRVTKQLLNRPSKQIFPQAPDGGS</sequence>
<evidence type="ECO:0000313" key="3">
    <source>
        <dbReference type="Proteomes" id="UP000176609"/>
    </source>
</evidence>
<dbReference type="EMBL" id="MFJR01000007">
    <property type="protein sequence ID" value="OGG27100.1"/>
    <property type="molecule type" value="Genomic_DNA"/>
</dbReference>